<evidence type="ECO:0000256" key="1">
    <source>
        <dbReference type="ARBA" id="ARBA00022490"/>
    </source>
</evidence>
<feature type="binding site" evidence="10">
    <location>
        <position position="91"/>
    </location>
    <ligand>
        <name>Fe(2+)</name>
        <dbReference type="ChEBI" id="CHEBI:29033"/>
        <note>for iron-dependent acireductone dioxygenase activity</note>
    </ligand>
</feature>
<keyword evidence="9 10" id="KW-0539">Nucleus</keyword>
<feature type="binding site" evidence="10">
    <location>
        <position position="87"/>
    </location>
    <ligand>
        <name>Fe(2+)</name>
        <dbReference type="ChEBI" id="CHEBI:29033"/>
        <note>for iron-dependent acireductone dioxygenase activity</note>
    </ligand>
</feature>
<evidence type="ECO:0000256" key="10">
    <source>
        <dbReference type="HAMAP-Rule" id="MF_03154"/>
    </source>
</evidence>
<evidence type="ECO:0000256" key="5">
    <source>
        <dbReference type="ARBA" id="ARBA00022964"/>
    </source>
</evidence>
<keyword evidence="6 10" id="KW-0560">Oxidoreductase</keyword>
<keyword evidence="13" id="KW-1185">Reference proteome</keyword>
<feature type="binding site" evidence="10">
    <location>
        <position position="91"/>
    </location>
    <ligand>
        <name>Ni(2+)</name>
        <dbReference type="ChEBI" id="CHEBI:49786"/>
        <note>for nickel-dependent acireductone dioxygenase activity</note>
    </ligand>
</feature>
<dbReference type="GO" id="GO:0005634">
    <property type="term" value="C:nucleus"/>
    <property type="evidence" value="ECO:0007669"/>
    <property type="project" value="UniProtKB-SubCell"/>
</dbReference>
<dbReference type="EMBL" id="LNZH02000152">
    <property type="protein sequence ID" value="OCB89631.1"/>
    <property type="molecule type" value="Genomic_DNA"/>
</dbReference>
<evidence type="ECO:0000313" key="12">
    <source>
        <dbReference type="EMBL" id="OCB89631.1"/>
    </source>
</evidence>
<feature type="binding site" evidence="10">
    <location>
        <position position="131"/>
    </location>
    <ligand>
        <name>Ni(2+)</name>
        <dbReference type="ChEBI" id="CHEBI:49786"/>
        <note>for nickel-dependent acireductone dioxygenase activity</note>
    </ligand>
</feature>
<accession>A0A9Q5I151</accession>
<keyword evidence="8 10" id="KW-0486">Methionine biosynthesis</keyword>
<comment type="similarity">
    <text evidence="10">Belongs to the acireductone dioxygenase (ARD) family.</text>
</comment>
<dbReference type="Pfam" id="PF03079">
    <property type="entry name" value="ARD"/>
    <property type="match status" value="1"/>
</dbReference>
<comment type="caution">
    <text evidence="12">The sequence shown here is derived from an EMBL/GenBank/DDBJ whole genome shotgun (WGS) entry which is preliminary data.</text>
</comment>
<dbReference type="PANTHER" id="PTHR28153">
    <property type="entry name" value="PROTEIN, PUTATIVE-RELATED"/>
    <property type="match status" value="1"/>
</dbReference>
<evidence type="ECO:0000256" key="2">
    <source>
        <dbReference type="ARBA" id="ARBA00022596"/>
    </source>
</evidence>
<feature type="region of interest" description="Disordered" evidence="11">
    <location>
        <begin position="924"/>
        <end position="944"/>
    </location>
</feature>
<dbReference type="InterPro" id="IPR004313">
    <property type="entry name" value="ARD"/>
</dbReference>
<evidence type="ECO:0000256" key="6">
    <source>
        <dbReference type="ARBA" id="ARBA00023002"/>
    </source>
</evidence>
<feature type="region of interest" description="Disordered" evidence="11">
    <location>
        <begin position="695"/>
        <end position="765"/>
    </location>
</feature>
<dbReference type="GO" id="GO:0010308">
    <property type="term" value="F:acireductone dioxygenase (Ni2+-requiring) activity"/>
    <property type="evidence" value="ECO:0007669"/>
    <property type="project" value="UniProtKB-UniRule"/>
</dbReference>
<reference evidence="12" key="1">
    <citation type="submission" date="2016-06" db="EMBL/GenBank/DDBJ databases">
        <title>Draft Genome sequence of the fungus Inonotus baumii.</title>
        <authorList>
            <person name="Zhu H."/>
            <person name="Lin W."/>
        </authorList>
    </citation>
    <scope>NUCLEOTIDE SEQUENCE</scope>
    <source>
        <strain evidence="12">821</strain>
    </source>
</reference>
<evidence type="ECO:0000256" key="7">
    <source>
        <dbReference type="ARBA" id="ARBA00023004"/>
    </source>
</evidence>
<feature type="compositionally biased region" description="Acidic residues" evidence="11">
    <location>
        <begin position="864"/>
        <end position="883"/>
    </location>
</feature>
<comment type="subcellular location">
    <subcellularLocation>
        <location evidence="10">Cytoplasm</location>
    </subcellularLocation>
    <subcellularLocation>
        <location evidence="10">Nucleus</location>
    </subcellularLocation>
</comment>
<evidence type="ECO:0000256" key="11">
    <source>
        <dbReference type="SAM" id="MobiDB-lite"/>
    </source>
</evidence>
<comment type="pathway">
    <text evidence="10">Amino-acid biosynthesis; L-methionine biosynthesis via salvage pathway; L-methionine from S-methyl-5-thio-alpha-D-ribose 1-phosphate: step 5/6.</text>
</comment>
<feature type="binding site" evidence="10">
    <location>
        <position position="85"/>
    </location>
    <ligand>
        <name>Ni(2+)</name>
        <dbReference type="ChEBI" id="CHEBI:49786"/>
        <note>for nickel-dependent acireductone dioxygenase activity</note>
    </ligand>
</feature>
<sequence length="967" mass="106927">MRAYYYDDLPGDQRLLHDSGVSVPVDTLKALGVSYWSIPVDEKTDEKIDHVARERDYKNRDVINVTKEGLGDAYEDKLKTFFTEHMHEDEEIRYIKSGSGFFDVRELATDKWIRIHVTPGDLLVVPSGIYHRFTLDEGNAITALRLFKDEPRWTPHNRGAETDVNPFRQAYVQSLMKISMSGPSEDGDGGEAVPRNIVAIFHASFHPTKGNTLDWFLAHPSSSIDLTGVEFSVLPSGLHLVPQDVVYFSHASHAGLAIFRRRPTKNKNHRGFRLGSLGVLLEECERPRPWMHLEDLKRLADVLYREADRRERELEDGIGEDLLGGALGAPGDLRESDFEPAKEWFVKRRPDDVSVEKYQPVDVWTGWSDDLDGSYASKDTPTHHLPHLLRILGLSSLTLYKFVLSRRRILIYTLPPVEVAGVLAWIAADLSREHHMAPRSNDTLGTPIPSLFSKSANDGQEHQEPTEDPQSPAVLGMITLTDIPRLEQLSSTGKGWIACTTDAIFMEKPQYYDLVLDLTTSTPSRASRPALYMSKLVSGANASGNSGRRKEKWKLESVRFTWSDVKLWTELDRILKLDSSQTSSHTHIHPAAGGLCCSPKSSAPGSSSQGANANIWTDAFRLYDDVCLLCATLWMGLGTWRSNSRQSFASRDVDIDMRSPRTEAGVKATKTWGAARVPGDEDWSMEGTHMRTLGMGIEGGTSPSSSSPKKKGKESAVSGEAKIRTVGLGIEGKPRRAKTSSLSYGQGHGIKASGSSTLSTPSMKIPQTATTHIDAVREEEIEQTEGNGEGGEGFKLTEEEQEEMRRQNIQTTLALLQTFHANTMFWLSKLREMLPPPSSPSTGAGVGYAVARRGSAKGIRLPSDDDENAQDGEAGEDGDDEETLTITARDLLSLELGVLSELDARFVEWLVEAEGYTSTSVSSNAAVTRGGTSGASARPVDRRQTKKRRVVVKRGWQELFGILLGLK</sequence>
<keyword evidence="2 10" id="KW-0533">Nickel</keyword>
<keyword evidence="4 10" id="KW-0479">Metal-binding</keyword>
<comment type="catalytic activity">
    <reaction evidence="10">
        <text>1,2-dihydroxy-5-(methylsulfanyl)pent-1-en-3-one + O2 = 4-methylsulfanyl-2-oxobutanoate + formate + 2 H(+)</text>
        <dbReference type="Rhea" id="RHEA:24504"/>
        <dbReference type="ChEBI" id="CHEBI:15378"/>
        <dbReference type="ChEBI" id="CHEBI:15379"/>
        <dbReference type="ChEBI" id="CHEBI:15740"/>
        <dbReference type="ChEBI" id="CHEBI:16723"/>
        <dbReference type="ChEBI" id="CHEBI:49252"/>
        <dbReference type="EC" id="1.13.11.54"/>
    </reaction>
</comment>
<dbReference type="GO" id="GO:0005506">
    <property type="term" value="F:iron ion binding"/>
    <property type="evidence" value="ECO:0007669"/>
    <property type="project" value="UniProtKB-UniRule"/>
</dbReference>
<comment type="cofactor">
    <cofactor evidence="10">
        <name>Fe(2+)</name>
        <dbReference type="ChEBI" id="CHEBI:29033"/>
    </cofactor>
    <cofactor evidence="10">
        <name>Ni(2+)</name>
        <dbReference type="ChEBI" id="CHEBI:49786"/>
    </cofactor>
    <text evidence="10">Binds either 1 Fe or Ni cation per monomer. Iron-binding promotes an acireductone dioxygenase reaction producing 2-keto-4-methylthiobutyrate, while nickel-binding promotes an acireductone dioxygenase reaction producing 3-(methylsulfanyl)propanoate.</text>
</comment>
<proteinExistence type="inferred from homology"/>
<dbReference type="HAMAP" id="MF_03154">
    <property type="entry name" value="Salvage_MtnD_euk"/>
    <property type="match status" value="1"/>
</dbReference>
<feature type="binding site" evidence="10">
    <location>
        <position position="85"/>
    </location>
    <ligand>
        <name>Fe(2+)</name>
        <dbReference type="ChEBI" id="CHEBI:29033"/>
        <note>for iron-dependent acireductone dioxygenase activity</note>
    </ligand>
</feature>
<keyword evidence="3 10" id="KW-0028">Amino-acid biosynthesis</keyword>
<dbReference type="AlphaFoldDB" id="A0A9Q5I151"/>
<feature type="compositionally biased region" description="Polar residues" evidence="11">
    <location>
        <begin position="753"/>
        <end position="765"/>
    </location>
</feature>
<dbReference type="InterPro" id="IPR027496">
    <property type="entry name" value="ARD_euk"/>
</dbReference>
<feature type="binding site" evidence="10">
    <location>
        <position position="131"/>
    </location>
    <ligand>
        <name>Fe(2+)</name>
        <dbReference type="ChEBI" id="CHEBI:29033"/>
        <note>for iron-dependent acireductone dioxygenase activity</note>
    </ligand>
</feature>
<dbReference type="GO" id="GO:0005737">
    <property type="term" value="C:cytoplasm"/>
    <property type="evidence" value="ECO:0007669"/>
    <property type="project" value="UniProtKB-SubCell"/>
</dbReference>
<dbReference type="GO" id="GO:0019509">
    <property type="term" value="P:L-methionine salvage from methylthioadenosine"/>
    <property type="evidence" value="ECO:0007669"/>
    <property type="project" value="UniProtKB-UniRule"/>
</dbReference>
<dbReference type="InterPro" id="IPR014710">
    <property type="entry name" value="RmlC-like_jellyroll"/>
</dbReference>
<dbReference type="CDD" id="cd02232">
    <property type="entry name" value="cupin_ARD"/>
    <property type="match status" value="1"/>
</dbReference>
<evidence type="ECO:0000256" key="4">
    <source>
        <dbReference type="ARBA" id="ARBA00022723"/>
    </source>
</evidence>
<dbReference type="Pfam" id="PF09804">
    <property type="entry name" value="DENND11"/>
    <property type="match status" value="1"/>
</dbReference>
<dbReference type="Gene3D" id="2.60.120.10">
    <property type="entry name" value="Jelly Rolls"/>
    <property type="match status" value="1"/>
</dbReference>
<feature type="region of interest" description="Disordered" evidence="11">
    <location>
        <begin position="857"/>
        <end position="883"/>
    </location>
</feature>
<dbReference type="InterPro" id="IPR018626">
    <property type="entry name" value="LCHN/Anr2"/>
</dbReference>
<evidence type="ECO:0000256" key="8">
    <source>
        <dbReference type="ARBA" id="ARBA00023167"/>
    </source>
</evidence>
<organism evidence="12 13">
    <name type="scientific">Sanghuangporus baumii</name>
    <name type="common">Phellinus baumii</name>
    <dbReference type="NCBI Taxonomy" id="108892"/>
    <lineage>
        <taxon>Eukaryota</taxon>
        <taxon>Fungi</taxon>
        <taxon>Dikarya</taxon>
        <taxon>Basidiomycota</taxon>
        <taxon>Agaricomycotina</taxon>
        <taxon>Agaricomycetes</taxon>
        <taxon>Hymenochaetales</taxon>
        <taxon>Hymenochaetaceae</taxon>
        <taxon>Sanghuangporus</taxon>
    </lineage>
</organism>
<keyword evidence="1 10" id="KW-0963">Cytoplasm</keyword>
<dbReference type="PANTHER" id="PTHR28153:SF1">
    <property type="entry name" value="DUF4484 DOMAIN-CONTAINING PROTEIN"/>
    <property type="match status" value="1"/>
</dbReference>
<dbReference type="InterPro" id="IPR053056">
    <property type="entry name" value="Lipid_Metab_Assoc_Protein"/>
</dbReference>
<evidence type="ECO:0000313" key="13">
    <source>
        <dbReference type="Proteomes" id="UP000757232"/>
    </source>
</evidence>
<dbReference type="FunFam" id="2.60.120.10:FF:000079">
    <property type="entry name" value="1,2-dihydroxy-3-keto-5-methylthiopentene dioxygenase"/>
    <property type="match status" value="1"/>
</dbReference>
<keyword evidence="7 10" id="KW-0408">Iron</keyword>
<evidence type="ECO:0000256" key="3">
    <source>
        <dbReference type="ARBA" id="ARBA00022605"/>
    </source>
</evidence>
<gene>
    <name evidence="10" type="primary">ADI1</name>
    <name evidence="12" type="ORF">A7U60_g3229</name>
</gene>
<dbReference type="GO" id="GO:0005811">
    <property type="term" value="C:lipid droplet"/>
    <property type="evidence" value="ECO:0007669"/>
    <property type="project" value="TreeGrafter"/>
</dbReference>
<comment type="function">
    <text evidence="10">Catalyzes 2 different reactions between oxygen and the acireductone 1,2-dihydroxy-3-keto-5-methylthiopentene (DHK-MTPene) depending upon the metal bound in the active site. Fe-containing acireductone dioxygenase (Fe-ARD) produces formate and 2-keto-4-methylthiobutyrate (KMTB), the alpha-ketoacid precursor of methionine in the methionine recycle pathway. Ni-containing acireductone dioxygenase (Ni-ARD) produces methylthiopropionate, carbon monoxide and formate, and does not lie on the methionine recycle pathway.</text>
</comment>
<dbReference type="SUPFAM" id="SSF51182">
    <property type="entry name" value="RmlC-like cupins"/>
    <property type="match status" value="1"/>
</dbReference>
<dbReference type="OrthoDB" id="2152680at2759"/>
<protein>
    <recommendedName>
        <fullName evidence="10">Acireductone dioxygenase</fullName>
    </recommendedName>
    <alternativeName>
        <fullName evidence="10">Acireductone dioxygenase (Fe(2+)-requiring)</fullName>
        <shortName evidence="10">ARD'</shortName>
        <shortName evidence="10">Fe-ARD</shortName>
        <ecNumber evidence="10">1.13.11.54</ecNumber>
    </alternativeName>
    <alternativeName>
        <fullName evidence="10">Acireductone dioxygenase (Ni(2+)-requiring)</fullName>
        <shortName evidence="10">ARD</shortName>
        <shortName evidence="10">Ni-ARD</shortName>
        <ecNumber evidence="10">1.13.11.53</ecNumber>
    </alternativeName>
</protein>
<dbReference type="Proteomes" id="UP000757232">
    <property type="component" value="Unassembled WGS sequence"/>
</dbReference>
<evidence type="ECO:0000256" key="9">
    <source>
        <dbReference type="ARBA" id="ARBA00023242"/>
    </source>
</evidence>
<feature type="binding site" evidence="10">
    <location>
        <position position="87"/>
    </location>
    <ligand>
        <name>Ni(2+)</name>
        <dbReference type="ChEBI" id="CHEBI:49786"/>
        <note>for nickel-dependent acireductone dioxygenase activity</note>
    </ligand>
</feature>
<dbReference type="GO" id="GO:0016151">
    <property type="term" value="F:nickel cation binding"/>
    <property type="evidence" value="ECO:0007669"/>
    <property type="project" value="UniProtKB-UniRule"/>
</dbReference>
<dbReference type="EC" id="1.13.11.53" evidence="10"/>
<dbReference type="GO" id="GO:0010309">
    <property type="term" value="F:acireductone dioxygenase [iron(II)-requiring] activity"/>
    <property type="evidence" value="ECO:0007669"/>
    <property type="project" value="UniProtKB-UniRule"/>
</dbReference>
<keyword evidence="5 10" id="KW-0223">Dioxygenase</keyword>
<comment type="catalytic activity">
    <reaction evidence="10">
        <text>1,2-dihydroxy-5-(methylsulfanyl)pent-1-en-3-one + O2 = 3-(methylsulfanyl)propanoate + CO + formate + 2 H(+)</text>
        <dbReference type="Rhea" id="RHEA:14161"/>
        <dbReference type="ChEBI" id="CHEBI:15378"/>
        <dbReference type="ChEBI" id="CHEBI:15379"/>
        <dbReference type="ChEBI" id="CHEBI:15740"/>
        <dbReference type="ChEBI" id="CHEBI:17245"/>
        <dbReference type="ChEBI" id="CHEBI:49016"/>
        <dbReference type="ChEBI" id="CHEBI:49252"/>
        <dbReference type="EC" id="1.13.11.53"/>
    </reaction>
</comment>
<dbReference type="InterPro" id="IPR011051">
    <property type="entry name" value="RmlC_Cupin_sf"/>
</dbReference>
<name>A0A9Q5I151_SANBA</name>
<dbReference type="EC" id="1.13.11.54" evidence="10"/>
<feature type="region of interest" description="Disordered" evidence="11">
    <location>
        <begin position="437"/>
        <end position="472"/>
    </location>
</feature>